<organism evidence="4 5">
    <name type="scientific">Candidatus Litorirhabdus singularis</name>
    <dbReference type="NCBI Taxonomy" id="2518993"/>
    <lineage>
        <taxon>Bacteria</taxon>
        <taxon>Pseudomonadati</taxon>
        <taxon>Pseudomonadota</taxon>
        <taxon>Gammaproteobacteria</taxon>
        <taxon>Cellvibrionales</taxon>
        <taxon>Halieaceae</taxon>
        <taxon>Candidatus Litorirhabdus</taxon>
    </lineage>
</organism>
<dbReference type="InterPro" id="IPR012349">
    <property type="entry name" value="Split_barrel_FMN-bd"/>
</dbReference>
<keyword evidence="1" id="KW-0560">Oxidoreductase</keyword>
<gene>
    <name evidence="4" type="ORF">EYC98_19570</name>
</gene>
<dbReference type="PANTHER" id="PTHR35176:SF6">
    <property type="entry name" value="HEME OXYGENASE HI_0854-RELATED"/>
    <property type="match status" value="1"/>
</dbReference>
<evidence type="ECO:0000259" key="3">
    <source>
        <dbReference type="Pfam" id="PF01243"/>
    </source>
</evidence>
<dbReference type="Proteomes" id="UP001143362">
    <property type="component" value="Unassembled WGS sequence"/>
</dbReference>
<dbReference type="Gene3D" id="2.30.110.10">
    <property type="entry name" value="Electron Transport, Fmn-binding Protein, Chain A"/>
    <property type="match status" value="1"/>
</dbReference>
<feature type="domain" description="Pyridoxamine 5'-phosphate oxidase N-terminal" evidence="3">
    <location>
        <begin position="18"/>
        <end position="123"/>
    </location>
</feature>
<proteinExistence type="predicted"/>
<dbReference type="InterPro" id="IPR052019">
    <property type="entry name" value="F420H2_bilvrd_red/Heme_oxyg"/>
</dbReference>
<dbReference type="PANTHER" id="PTHR35176">
    <property type="entry name" value="HEME OXYGENASE HI_0854-RELATED"/>
    <property type="match status" value="1"/>
</dbReference>
<keyword evidence="5" id="KW-1185">Reference proteome</keyword>
<feature type="region of interest" description="Disordered" evidence="2">
    <location>
        <begin position="169"/>
        <end position="197"/>
    </location>
</feature>
<evidence type="ECO:0000256" key="1">
    <source>
        <dbReference type="ARBA" id="ARBA00023002"/>
    </source>
</evidence>
<dbReference type="EMBL" id="SHNN01000005">
    <property type="protein sequence ID" value="MCX2983067.1"/>
    <property type="molecule type" value="Genomic_DNA"/>
</dbReference>
<dbReference type="RefSeq" id="WP_279247097.1">
    <property type="nucleotide sequence ID" value="NZ_SHNN01000005.1"/>
</dbReference>
<sequence length="197" mass="21857">MSKTHDHEIVSIYPFTDEEVDGMLNTSVECVLMWSTKDGWPVGVTHAFVWHDGKIWITFAAHRHRAAAIRREPRVSVNVSSAGYPEGAGEGLATGAITLKGTSEFFDDDETKKWFYTALSRKLNPGNQAGEDAFYSLLDSPLRTIIAVTPVKKIMYNAGLANRHFSEGVDESELGERLGGDTDRMNAERAKRGLDPR</sequence>
<name>A0ABT3TL59_9GAMM</name>
<dbReference type="SUPFAM" id="SSF50475">
    <property type="entry name" value="FMN-binding split barrel"/>
    <property type="match status" value="1"/>
</dbReference>
<evidence type="ECO:0000313" key="5">
    <source>
        <dbReference type="Proteomes" id="UP001143362"/>
    </source>
</evidence>
<protein>
    <recommendedName>
        <fullName evidence="3">Pyridoxamine 5'-phosphate oxidase N-terminal domain-containing protein</fullName>
    </recommendedName>
</protein>
<evidence type="ECO:0000313" key="4">
    <source>
        <dbReference type="EMBL" id="MCX2983067.1"/>
    </source>
</evidence>
<dbReference type="Pfam" id="PF01243">
    <property type="entry name" value="PNPOx_N"/>
    <property type="match status" value="1"/>
</dbReference>
<evidence type="ECO:0000256" key="2">
    <source>
        <dbReference type="SAM" id="MobiDB-lite"/>
    </source>
</evidence>
<accession>A0ABT3TL59</accession>
<reference evidence="4" key="1">
    <citation type="submission" date="2019-02" db="EMBL/GenBank/DDBJ databases">
        <authorList>
            <person name="Li S.-H."/>
        </authorList>
    </citation>
    <scope>NUCLEOTIDE SEQUENCE</scope>
    <source>
        <strain evidence="4">IMCC14734</strain>
    </source>
</reference>
<feature type="compositionally biased region" description="Basic and acidic residues" evidence="2">
    <location>
        <begin position="174"/>
        <end position="197"/>
    </location>
</feature>
<dbReference type="InterPro" id="IPR011576">
    <property type="entry name" value="Pyridox_Oxase_N"/>
</dbReference>
<comment type="caution">
    <text evidence="4">The sequence shown here is derived from an EMBL/GenBank/DDBJ whole genome shotgun (WGS) entry which is preliminary data.</text>
</comment>